<keyword evidence="10" id="KW-1185">Reference proteome</keyword>
<evidence type="ECO:0000256" key="4">
    <source>
        <dbReference type="ARBA" id="ARBA00022723"/>
    </source>
</evidence>
<name>W4LL67_ENTF1</name>
<evidence type="ECO:0000256" key="2">
    <source>
        <dbReference type="ARBA" id="ARBA00022448"/>
    </source>
</evidence>
<dbReference type="GO" id="GO:0009055">
    <property type="term" value="F:electron transfer activity"/>
    <property type="evidence" value="ECO:0007669"/>
    <property type="project" value="UniProtKB-UniRule"/>
</dbReference>
<keyword evidence="3" id="KW-0004">4Fe-4S</keyword>
<evidence type="ECO:0000313" key="10">
    <source>
        <dbReference type="Proteomes" id="UP000019141"/>
    </source>
</evidence>
<reference evidence="9 10" key="1">
    <citation type="journal article" date="2014" name="Nature">
        <title>An environmental bacterial taxon with a large and distinct metabolic repertoire.</title>
        <authorList>
            <person name="Wilson M.C."/>
            <person name="Mori T."/>
            <person name="Ruckert C."/>
            <person name="Uria A.R."/>
            <person name="Helf M.J."/>
            <person name="Takada K."/>
            <person name="Gernert C."/>
            <person name="Steffens U.A."/>
            <person name="Heycke N."/>
            <person name="Schmitt S."/>
            <person name="Rinke C."/>
            <person name="Helfrich E.J."/>
            <person name="Brachmann A.O."/>
            <person name="Gurgui C."/>
            <person name="Wakimoto T."/>
            <person name="Kracht M."/>
            <person name="Crusemann M."/>
            <person name="Hentschel U."/>
            <person name="Abe I."/>
            <person name="Matsunaga S."/>
            <person name="Kalinowski J."/>
            <person name="Takeyama H."/>
            <person name="Piel J."/>
        </authorList>
    </citation>
    <scope>NUCLEOTIDE SEQUENCE [LARGE SCALE GENOMIC DNA]</scope>
    <source>
        <strain evidence="10">TSY1</strain>
    </source>
</reference>
<dbReference type="GO" id="GO:0051539">
    <property type="term" value="F:4 iron, 4 sulfur cluster binding"/>
    <property type="evidence" value="ECO:0007669"/>
    <property type="project" value="UniProtKB-KW"/>
</dbReference>
<dbReference type="PRINTS" id="PR00352">
    <property type="entry name" value="3FE4SFRDOXIN"/>
</dbReference>
<dbReference type="InterPro" id="IPR052395">
    <property type="entry name" value="ET_Ferredoxin"/>
</dbReference>
<dbReference type="AlphaFoldDB" id="W4LL67"/>
<keyword evidence="7 8" id="KW-0411">Iron-sulfur</keyword>
<keyword evidence="4 8" id="KW-0479">Metal-binding</keyword>
<evidence type="ECO:0000256" key="6">
    <source>
        <dbReference type="ARBA" id="ARBA00023004"/>
    </source>
</evidence>
<dbReference type="GO" id="GO:0005506">
    <property type="term" value="F:iron ion binding"/>
    <property type="evidence" value="ECO:0007669"/>
    <property type="project" value="UniProtKB-UniRule"/>
</dbReference>
<keyword evidence="2 8" id="KW-0813">Transport</keyword>
<dbReference type="Pfam" id="PF13370">
    <property type="entry name" value="Fer4_13"/>
    <property type="match status" value="1"/>
</dbReference>
<dbReference type="Gene3D" id="3.30.70.20">
    <property type="match status" value="1"/>
</dbReference>
<accession>W4LL67</accession>
<comment type="function">
    <text evidence="8">Ferredoxins are iron-sulfur proteins that transfer electrons in a wide variety of metabolic reactions.</text>
</comment>
<dbReference type="PANTHER" id="PTHR39163">
    <property type="entry name" value="FERREDOXIN"/>
    <property type="match status" value="1"/>
</dbReference>
<keyword evidence="5 8" id="KW-0249">Electron transport</keyword>
<dbReference type="SUPFAM" id="SSF54862">
    <property type="entry name" value="4Fe-4S ferredoxins"/>
    <property type="match status" value="1"/>
</dbReference>
<dbReference type="Proteomes" id="UP000019141">
    <property type="component" value="Unassembled WGS sequence"/>
</dbReference>
<protein>
    <recommendedName>
        <fullName evidence="8">Ferredoxin</fullName>
    </recommendedName>
</protein>
<comment type="caution">
    <text evidence="9">The sequence shown here is derived from an EMBL/GenBank/DDBJ whole genome shotgun (WGS) entry which is preliminary data.</text>
</comment>
<dbReference type="InterPro" id="IPR001080">
    <property type="entry name" value="3Fe4S_ferredoxin"/>
</dbReference>
<evidence type="ECO:0000256" key="3">
    <source>
        <dbReference type="ARBA" id="ARBA00022485"/>
    </source>
</evidence>
<evidence type="ECO:0000256" key="7">
    <source>
        <dbReference type="ARBA" id="ARBA00023014"/>
    </source>
</evidence>
<proteinExistence type="predicted"/>
<comment type="cofactor">
    <cofactor evidence="1">
        <name>[4Fe-4S] cluster</name>
        <dbReference type="ChEBI" id="CHEBI:49883"/>
    </cofactor>
</comment>
<dbReference type="PANTHER" id="PTHR39163:SF1">
    <property type="entry name" value="FERREDOXIN"/>
    <property type="match status" value="1"/>
</dbReference>
<gene>
    <name evidence="9" type="ORF">ETSY1_18710</name>
</gene>
<organism evidence="9 10">
    <name type="scientific">Entotheonella factor</name>
    <dbReference type="NCBI Taxonomy" id="1429438"/>
    <lineage>
        <taxon>Bacteria</taxon>
        <taxon>Pseudomonadati</taxon>
        <taxon>Nitrospinota/Tectimicrobiota group</taxon>
        <taxon>Candidatus Tectimicrobiota</taxon>
        <taxon>Candidatus Entotheonellia</taxon>
        <taxon>Candidatus Entotheonellales</taxon>
        <taxon>Candidatus Entotheonellaceae</taxon>
        <taxon>Candidatus Entotheonella</taxon>
    </lineage>
</organism>
<keyword evidence="6 8" id="KW-0408">Iron</keyword>
<dbReference type="HOGENOM" id="CLU_139698_6_3_7"/>
<evidence type="ECO:0000256" key="1">
    <source>
        <dbReference type="ARBA" id="ARBA00001966"/>
    </source>
</evidence>
<sequence length="78" mass="8455">MAQNLKITVDYNKCVGNAMCEISAPNVFGLNEERQSYVKDPAGDPVELILEAAENCPVTAITVEDADTGEVLFSEDTF</sequence>
<dbReference type="EMBL" id="AZHW01000554">
    <property type="protein sequence ID" value="ETW98455.1"/>
    <property type="molecule type" value="Genomic_DNA"/>
</dbReference>
<evidence type="ECO:0000313" key="9">
    <source>
        <dbReference type="EMBL" id="ETW98455.1"/>
    </source>
</evidence>
<evidence type="ECO:0000256" key="8">
    <source>
        <dbReference type="RuleBase" id="RU368020"/>
    </source>
</evidence>
<evidence type="ECO:0000256" key="5">
    <source>
        <dbReference type="ARBA" id="ARBA00022982"/>
    </source>
</evidence>